<dbReference type="AlphaFoldDB" id="A0A0F9Q6F2"/>
<sequence>MDITCNYPPQEILKAPLGRSHPNYEYIILWMVNNNEACTWSNLQVNKIVSRSTLSIYLKKLIKRGYIEKSEFNQYRITPKGKIIYYDLSLDRKTKRRLSYPPKVILARRNYDHWILWMVYNNNFLKWSDFLDDTTPVFINQSSLSKNLNELKEKGFVRKEAKEYRITQAGKSEYSSMLSHYNLDRQSILEEESKRIKEITKKTIKFFEKFKIKDDEIRFRFLNNVLKLPFTVLKSMDNEDDYNKIMLFLSINHPNQYPDYISLEFFAKKYNIEQVILNFHILHIVDKNKYPVKFFKLEVVPDKTYYLQVNEKLERMLNVIVEDHITRLTYLNKLYEESSKGTSPLTIESTVNAILDEICDNLFHTDLRTALMKFLPDYINYLAYKIEKERKLLDTFDKLEGLIWQEVQASNLSNPKAPIIGQNEANYYLDPVILEVLEPYYA</sequence>
<comment type="caution">
    <text evidence="1">The sequence shown here is derived from an EMBL/GenBank/DDBJ whole genome shotgun (WGS) entry which is preliminary data.</text>
</comment>
<reference evidence="1" key="1">
    <citation type="journal article" date="2015" name="Nature">
        <title>Complex archaea that bridge the gap between prokaryotes and eukaryotes.</title>
        <authorList>
            <person name="Spang A."/>
            <person name="Saw J.H."/>
            <person name="Jorgensen S.L."/>
            <person name="Zaremba-Niedzwiedzka K."/>
            <person name="Martijn J."/>
            <person name="Lind A.E."/>
            <person name="van Eijk R."/>
            <person name="Schleper C."/>
            <person name="Guy L."/>
            <person name="Ettema T.J."/>
        </authorList>
    </citation>
    <scope>NUCLEOTIDE SEQUENCE</scope>
</reference>
<name>A0A0F9Q6F2_9ZZZZ</name>
<protein>
    <recommendedName>
        <fullName evidence="2">ArnR1-like winged helix-turn-helix domain-containing protein</fullName>
    </recommendedName>
</protein>
<dbReference type="Gene3D" id="1.10.10.10">
    <property type="entry name" value="Winged helix-like DNA-binding domain superfamily/Winged helix DNA-binding domain"/>
    <property type="match status" value="2"/>
</dbReference>
<evidence type="ECO:0008006" key="2">
    <source>
        <dbReference type="Google" id="ProtNLM"/>
    </source>
</evidence>
<organism evidence="1">
    <name type="scientific">marine sediment metagenome</name>
    <dbReference type="NCBI Taxonomy" id="412755"/>
    <lineage>
        <taxon>unclassified sequences</taxon>
        <taxon>metagenomes</taxon>
        <taxon>ecological metagenomes</taxon>
    </lineage>
</organism>
<dbReference type="InterPro" id="IPR036390">
    <property type="entry name" value="WH_DNA-bd_sf"/>
</dbReference>
<evidence type="ECO:0000313" key="1">
    <source>
        <dbReference type="EMBL" id="KKN38089.1"/>
    </source>
</evidence>
<dbReference type="InterPro" id="IPR036388">
    <property type="entry name" value="WH-like_DNA-bd_sf"/>
</dbReference>
<feature type="non-terminal residue" evidence="1">
    <location>
        <position position="442"/>
    </location>
</feature>
<accession>A0A0F9Q6F2</accession>
<proteinExistence type="predicted"/>
<dbReference type="SUPFAM" id="SSF46785">
    <property type="entry name" value="Winged helix' DNA-binding domain"/>
    <property type="match status" value="2"/>
</dbReference>
<dbReference type="EMBL" id="LAZR01001852">
    <property type="protein sequence ID" value="KKN38089.1"/>
    <property type="molecule type" value="Genomic_DNA"/>
</dbReference>
<gene>
    <name evidence="1" type="ORF">LCGC14_0756790</name>
</gene>